<comment type="caution">
    <text evidence="1">The sequence shown here is derived from an EMBL/GenBank/DDBJ whole genome shotgun (WGS) entry which is preliminary data.</text>
</comment>
<dbReference type="EMBL" id="LXPE01000002">
    <property type="protein sequence ID" value="OBA28685.1"/>
    <property type="molecule type" value="Genomic_DNA"/>
</dbReference>
<dbReference type="AlphaFoldDB" id="A0A1B7TJ59"/>
<sequence length="104" mass="12200">MSSNKEHLINTSNPFSDENIGGSYYELYDSNQDDIDLELDNDDTKDLLLGKTKVNYNSKRYNFGKDKKYDKINKLEEISLKNQAISNKCMFFFNVYIFLVTFLI</sequence>
<evidence type="ECO:0000313" key="1">
    <source>
        <dbReference type="EMBL" id="OBA28685.1"/>
    </source>
</evidence>
<feature type="non-terminal residue" evidence="1">
    <location>
        <position position="104"/>
    </location>
</feature>
<name>A0A1B7TJ59_9ASCO</name>
<gene>
    <name evidence="1" type="ORF">HANVADRAFT_51154</name>
</gene>
<dbReference type="Proteomes" id="UP000092321">
    <property type="component" value="Unassembled WGS sequence"/>
</dbReference>
<protein>
    <submittedName>
        <fullName evidence="1">Uncharacterized protein</fullName>
    </submittedName>
</protein>
<accession>A0A1B7TJ59</accession>
<reference evidence="2" key="1">
    <citation type="journal article" date="2016" name="Proc. Natl. Acad. Sci. U.S.A.">
        <title>Comparative genomics of biotechnologically important yeasts.</title>
        <authorList>
            <person name="Riley R."/>
            <person name="Haridas S."/>
            <person name="Wolfe K.H."/>
            <person name="Lopes M.R."/>
            <person name="Hittinger C.T."/>
            <person name="Goeker M."/>
            <person name="Salamov A.A."/>
            <person name="Wisecaver J.H."/>
            <person name="Long T.M."/>
            <person name="Calvey C.H."/>
            <person name="Aerts A.L."/>
            <person name="Barry K.W."/>
            <person name="Choi C."/>
            <person name="Clum A."/>
            <person name="Coughlan A.Y."/>
            <person name="Deshpande S."/>
            <person name="Douglass A.P."/>
            <person name="Hanson S.J."/>
            <person name="Klenk H.-P."/>
            <person name="LaButti K.M."/>
            <person name="Lapidus A."/>
            <person name="Lindquist E.A."/>
            <person name="Lipzen A.M."/>
            <person name="Meier-Kolthoff J.P."/>
            <person name="Ohm R.A."/>
            <person name="Otillar R.P."/>
            <person name="Pangilinan J.L."/>
            <person name="Peng Y."/>
            <person name="Rokas A."/>
            <person name="Rosa C.A."/>
            <person name="Scheuner C."/>
            <person name="Sibirny A.A."/>
            <person name="Slot J.C."/>
            <person name="Stielow J.B."/>
            <person name="Sun H."/>
            <person name="Kurtzman C.P."/>
            <person name="Blackwell M."/>
            <person name="Grigoriev I.V."/>
            <person name="Jeffries T.W."/>
        </authorList>
    </citation>
    <scope>NUCLEOTIDE SEQUENCE [LARGE SCALE GENOMIC DNA]</scope>
    <source>
        <strain evidence="2">NRRL Y-1626</strain>
    </source>
</reference>
<proteinExistence type="predicted"/>
<organism evidence="1 2">
    <name type="scientific">Hanseniaspora valbyensis NRRL Y-1626</name>
    <dbReference type="NCBI Taxonomy" id="766949"/>
    <lineage>
        <taxon>Eukaryota</taxon>
        <taxon>Fungi</taxon>
        <taxon>Dikarya</taxon>
        <taxon>Ascomycota</taxon>
        <taxon>Saccharomycotina</taxon>
        <taxon>Saccharomycetes</taxon>
        <taxon>Saccharomycodales</taxon>
        <taxon>Saccharomycodaceae</taxon>
        <taxon>Hanseniaspora</taxon>
    </lineage>
</organism>
<evidence type="ECO:0000313" key="2">
    <source>
        <dbReference type="Proteomes" id="UP000092321"/>
    </source>
</evidence>
<keyword evidence="2" id="KW-1185">Reference proteome</keyword>